<sequence>MRNIIHYDYKKYKVNLVGSVAYHYRDIIEEVAAENGMKIGTVLKSPIDGLVEYHKTI</sequence>
<dbReference type="SUPFAM" id="SSF53067">
    <property type="entry name" value="Actin-like ATPase domain"/>
    <property type="match status" value="1"/>
</dbReference>
<dbReference type="EMBL" id="VSSQ01031694">
    <property type="protein sequence ID" value="MPM82684.1"/>
    <property type="molecule type" value="Genomic_DNA"/>
</dbReference>
<dbReference type="InterPro" id="IPR043129">
    <property type="entry name" value="ATPase_NBD"/>
</dbReference>
<comment type="caution">
    <text evidence="1">The sequence shown here is derived from an EMBL/GenBank/DDBJ whole genome shotgun (WGS) entry which is preliminary data.</text>
</comment>
<dbReference type="AlphaFoldDB" id="A0A645D0E9"/>
<name>A0A645D0E9_9ZZZZ</name>
<evidence type="ECO:0000313" key="1">
    <source>
        <dbReference type="EMBL" id="MPM82684.1"/>
    </source>
</evidence>
<gene>
    <name evidence="1" type="ORF">SDC9_129746</name>
</gene>
<proteinExistence type="predicted"/>
<accession>A0A645D0E9</accession>
<reference evidence="1" key="1">
    <citation type="submission" date="2019-08" db="EMBL/GenBank/DDBJ databases">
        <authorList>
            <person name="Kucharzyk K."/>
            <person name="Murdoch R.W."/>
            <person name="Higgins S."/>
            <person name="Loffler F."/>
        </authorList>
    </citation>
    <scope>NUCLEOTIDE SEQUENCE</scope>
</reference>
<protein>
    <submittedName>
        <fullName evidence="1">Uncharacterized protein</fullName>
    </submittedName>
</protein>
<dbReference type="Gene3D" id="3.30.420.40">
    <property type="match status" value="1"/>
</dbReference>
<organism evidence="1">
    <name type="scientific">bioreactor metagenome</name>
    <dbReference type="NCBI Taxonomy" id="1076179"/>
    <lineage>
        <taxon>unclassified sequences</taxon>
        <taxon>metagenomes</taxon>
        <taxon>ecological metagenomes</taxon>
    </lineage>
</organism>